<dbReference type="Proteomes" id="UP001272940">
    <property type="component" value="Unassembled WGS sequence"/>
</dbReference>
<keyword evidence="2" id="KW-1185">Reference proteome</keyword>
<name>A0ABU4KP78_BREVE</name>
<gene>
    <name evidence="1" type="ORF">NJD11_06475</name>
</gene>
<accession>A0ABU4KP78</accession>
<evidence type="ECO:0000313" key="1">
    <source>
        <dbReference type="EMBL" id="MDX2334582.1"/>
    </source>
</evidence>
<evidence type="ECO:0008006" key="3">
    <source>
        <dbReference type="Google" id="ProtNLM"/>
    </source>
</evidence>
<comment type="caution">
    <text evidence="1">The sequence shown here is derived from an EMBL/GenBank/DDBJ whole genome shotgun (WGS) entry which is preliminary data.</text>
</comment>
<proteinExistence type="predicted"/>
<dbReference type="EMBL" id="JAMYEC010000003">
    <property type="protein sequence ID" value="MDX2334582.1"/>
    <property type="molecule type" value="Genomic_DNA"/>
</dbReference>
<organism evidence="1 2">
    <name type="scientific">Brevundimonas vesicularis</name>
    <name type="common">Pseudomonas vesicularis</name>
    <dbReference type="NCBI Taxonomy" id="41276"/>
    <lineage>
        <taxon>Bacteria</taxon>
        <taxon>Pseudomonadati</taxon>
        <taxon>Pseudomonadota</taxon>
        <taxon>Alphaproteobacteria</taxon>
        <taxon>Caulobacterales</taxon>
        <taxon>Caulobacteraceae</taxon>
        <taxon>Brevundimonas</taxon>
    </lineage>
</organism>
<dbReference type="RefSeq" id="WP_153925005.1">
    <property type="nucleotide sequence ID" value="NZ_JAMYEC010000003.1"/>
</dbReference>
<protein>
    <recommendedName>
        <fullName evidence="3">CinA C-terminal domain-containing protein</fullName>
    </recommendedName>
</protein>
<sequence length="59" mass="6073">MDAILCPGIGRPFAVALVGPNGEFTRISEHDCPASAIAARNAANRAAEDAVKALRLVLA</sequence>
<evidence type="ECO:0000313" key="2">
    <source>
        <dbReference type="Proteomes" id="UP001272940"/>
    </source>
</evidence>
<reference evidence="1 2" key="1">
    <citation type="journal article" date="2023" name="FEMS Microbes">
        <title>Whole genomes of deep-sea sponge-associated bacteria exhibit high novel natural product potential.</title>
        <authorList>
            <person name="Hesketh-Best P.J."/>
            <person name="January G.G."/>
            <person name="Koch M.J."/>
            <person name="Warburton P.J."/>
            <person name="Howell K.L."/>
            <person name="Upton M."/>
        </authorList>
    </citation>
    <scope>NUCLEOTIDE SEQUENCE [LARGE SCALE GENOMIC DNA]</scope>
    <source>
        <strain evidence="1 2">PC206-O</strain>
    </source>
</reference>